<keyword evidence="2" id="KW-1185">Reference proteome</keyword>
<gene>
    <name evidence="1" type="ORF">BB560_000393</name>
</gene>
<accession>A0A2T9ZKN4</accession>
<reference evidence="1 2" key="1">
    <citation type="journal article" date="2018" name="MBio">
        <title>Comparative Genomics Reveals the Core Gene Toolbox for the Fungus-Insect Symbiosis.</title>
        <authorList>
            <person name="Wang Y."/>
            <person name="Stata M."/>
            <person name="Wang W."/>
            <person name="Stajich J.E."/>
            <person name="White M.M."/>
            <person name="Moncalvo J.M."/>
        </authorList>
    </citation>
    <scope>NUCLEOTIDE SEQUENCE [LARGE SCALE GENOMIC DNA]</scope>
    <source>
        <strain evidence="1 2">SC-DP-2</strain>
    </source>
</reference>
<sequence length="145" mass="16218">MPSGRDSVEEVLKLVEETCFSFSILSGVFKTSNDFNKGLRREYMLSKFLSVDKYINFFGVTTNLNISNSGCVVCVSHSKAPIDFCLSPFSRGVLKKSEVMDEIASRNFGVVGFDKREVNSKMIQVVGFVLIVEKIDVLLIQETVQ</sequence>
<dbReference type="Proteomes" id="UP000245609">
    <property type="component" value="Unassembled WGS sequence"/>
</dbReference>
<name>A0A2T9ZKN4_9FUNG</name>
<evidence type="ECO:0000313" key="2">
    <source>
        <dbReference type="Proteomes" id="UP000245609"/>
    </source>
</evidence>
<dbReference type="AlphaFoldDB" id="A0A2T9ZKN4"/>
<dbReference type="EMBL" id="MBFS01000041">
    <property type="protein sequence ID" value="PVV05087.1"/>
    <property type="molecule type" value="Genomic_DNA"/>
</dbReference>
<protein>
    <submittedName>
        <fullName evidence="1">Uncharacterized protein</fullName>
    </submittedName>
</protein>
<organism evidence="1 2">
    <name type="scientific">Smittium megazygosporum</name>
    <dbReference type="NCBI Taxonomy" id="133381"/>
    <lineage>
        <taxon>Eukaryota</taxon>
        <taxon>Fungi</taxon>
        <taxon>Fungi incertae sedis</taxon>
        <taxon>Zoopagomycota</taxon>
        <taxon>Kickxellomycotina</taxon>
        <taxon>Harpellomycetes</taxon>
        <taxon>Harpellales</taxon>
        <taxon>Legeriomycetaceae</taxon>
        <taxon>Smittium</taxon>
    </lineage>
</organism>
<proteinExistence type="predicted"/>
<comment type="caution">
    <text evidence="1">The sequence shown here is derived from an EMBL/GenBank/DDBJ whole genome shotgun (WGS) entry which is preliminary data.</text>
</comment>
<evidence type="ECO:0000313" key="1">
    <source>
        <dbReference type="EMBL" id="PVV05087.1"/>
    </source>
</evidence>